<reference evidence="3" key="1">
    <citation type="submission" date="2023-06" db="EMBL/GenBank/DDBJ databases">
        <authorList>
            <person name="Noh H."/>
        </authorList>
    </citation>
    <scope>NUCLEOTIDE SEQUENCE</scope>
    <source>
        <strain evidence="3">DUCC20226</strain>
    </source>
</reference>
<dbReference type="InterPro" id="IPR013785">
    <property type="entry name" value="Aldolase_TIM"/>
</dbReference>
<keyword evidence="1" id="KW-0285">Flavoprotein</keyword>
<dbReference type="GO" id="GO:0010181">
    <property type="term" value="F:FMN binding"/>
    <property type="evidence" value="ECO:0007669"/>
    <property type="project" value="InterPro"/>
</dbReference>
<evidence type="ECO:0000313" key="3">
    <source>
        <dbReference type="EMBL" id="KAK2605778.1"/>
    </source>
</evidence>
<sequence>MANESALFKPLRVGRSELLNRIALAPLTRFRADDDNVPLQDLVPEYYAQRASVPGTLLITEATYIAPQAAGYPLAPGIWSQAQIDGWKAVTKAVHEKKSFIYMQLWALGRASHLDGLQKVAGPDAKVVSASDIPLEGGEKPTPLTEDEIHWYVKQYAQAAKNAIEAGFDGVEIHGANGYLVDQFIQDVSNQRTDRWGGSIENRARFALEIVKAVTEAVGSDRTAIRLSPFSDFQSMKMADPEPQFSYLVKELKKYNLAYIHLVESRVSGNADIEATEKVNFLVDIWDNQSPVLLAGGFRPASAVSTVDEDFPNRDIIVVFGRYFISNPDLVFKVRQGIELTGYDRGNFYNPGKPDGYITYPFSKEYLEAKA</sequence>
<dbReference type="GO" id="GO:0003959">
    <property type="term" value="F:NADPH dehydrogenase activity"/>
    <property type="evidence" value="ECO:0007669"/>
    <property type="project" value="TreeGrafter"/>
</dbReference>
<dbReference type="PANTHER" id="PTHR22893:SF91">
    <property type="entry name" value="NADPH DEHYDROGENASE 2-RELATED"/>
    <property type="match status" value="1"/>
</dbReference>
<dbReference type="EMBL" id="JAUJFL010000004">
    <property type="protein sequence ID" value="KAK2605778.1"/>
    <property type="molecule type" value="Genomic_DNA"/>
</dbReference>
<feature type="domain" description="NADH:flavin oxidoreductase/NADH oxidase N-terminal" evidence="2">
    <location>
        <begin position="7"/>
        <end position="340"/>
    </location>
</feature>
<dbReference type="SUPFAM" id="SSF51395">
    <property type="entry name" value="FMN-linked oxidoreductases"/>
    <property type="match status" value="1"/>
</dbReference>
<accession>A0AAD9SFA8</accession>
<dbReference type="FunFam" id="3.20.20.70:FF:000138">
    <property type="entry name" value="NADPH dehydrogenase 1"/>
    <property type="match status" value="1"/>
</dbReference>
<keyword evidence="4" id="KW-1185">Reference proteome</keyword>
<dbReference type="PANTHER" id="PTHR22893">
    <property type="entry name" value="NADH OXIDOREDUCTASE-RELATED"/>
    <property type="match status" value="1"/>
</dbReference>
<proteinExistence type="predicted"/>
<dbReference type="Gene3D" id="3.20.20.70">
    <property type="entry name" value="Aldolase class I"/>
    <property type="match status" value="1"/>
</dbReference>
<dbReference type="AlphaFoldDB" id="A0AAD9SFA8"/>
<gene>
    <name evidence="3" type="ORF">N8I77_008592</name>
</gene>
<dbReference type="Pfam" id="PF00724">
    <property type="entry name" value="Oxidored_FMN"/>
    <property type="match status" value="1"/>
</dbReference>
<evidence type="ECO:0000313" key="4">
    <source>
        <dbReference type="Proteomes" id="UP001265746"/>
    </source>
</evidence>
<dbReference type="CDD" id="cd02933">
    <property type="entry name" value="OYE_like_FMN"/>
    <property type="match status" value="1"/>
</dbReference>
<dbReference type="Proteomes" id="UP001265746">
    <property type="component" value="Unassembled WGS sequence"/>
</dbReference>
<name>A0AAD9SFA8_PHOAM</name>
<dbReference type="InterPro" id="IPR045247">
    <property type="entry name" value="Oye-like"/>
</dbReference>
<dbReference type="InterPro" id="IPR001155">
    <property type="entry name" value="OxRdtase_FMN_N"/>
</dbReference>
<comment type="caution">
    <text evidence="3">The sequence shown here is derived from an EMBL/GenBank/DDBJ whole genome shotgun (WGS) entry which is preliminary data.</text>
</comment>
<protein>
    <recommendedName>
        <fullName evidence="2">NADH:flavin oxidoreductase/NADH oxidase N-terminal domain-containing protein</fullName>
    </recommendedName>
</protein>
<organism evidence="3 4">
    <name type="scientific">Phomopsis amygdali</name>
    <name type="common">Fusicoccum amygdali</name>
    <dbReference type="NCBI Taxonomy" id="1214568"/>
    <lineage>
        <taxon>Eukaryota</taxon>
        <taxon>Fungi</taxon>
        <taxon>Dikarya</taxon>
        <taxon>Ascomycota</taxon>
        <taxon>Pezizomycotina</taxon>
        <taxon>Sordariomycetes</taxon>
        <taxon>Sordariomycetidae</taxon>
        <taxon>Diaporthales</taxon>
        <taxon>Diaporthaceae</taxon>
        <taxon>Diaporthe</taxon>
    </lineage>
</organism>
<evidence type="ECO:0000259" key="2">
    <source>
        <dbReference type="Pfam" id="PF00724"/>
    </source>
</evidence>
<evidence type="ECO:0000256" key="1">
    <source>
        <dbReference type="ARBA" id="ARBA00022630"/>
    </source>
</evidence>